<keyword evidence="5" id="KW-1185">Reference proteome</keyword>
<reference evidence="4 5" key="1">
    <citation type="journal article" date="2019" name="Int. J. Syst. Evol. Microbiol.">
        <title>The Global Catalogue of Microorganisms (GCM) 10K type strain sequencing project: providing services to taxonomists for standard genome sequencing and annotation.</title>
        <authorList>
            <consortium name="The Broad Institute Genomics Platform"/>
            <consortium name="The Broad Institute Genome Sequencing Center for Infectious Disease"/>
            <person name="Wu L."/>
            <person name="Ma J."/>
        </authorList>
    </citation>
    <scope>NUCLEOTIDE SEQUENCE [LARGE SCALE GENOMIC DNA]</scope>
    <source>
        <strain evidence="4 5">JCM 10696</strain>
    </source>
</reference>
<feature type="domain" description="DUF11" evidence="3">
    <location>
        <begin position="203"/>
        <end position="318"/>
    </location>
</feature>
<feature type="chain" id="PRO_5045547119" description="DUF11 domain-containing protein" evidence="2">
    <location>
        <begin position="34"/>
        <end position="420"/>
    </location>
</feature>
<feature type="compositionally biased region" description="Low complexity" evidence="1">
    <location>
        <begin position="37"/>
        <end position="46"/>
    </location>
</feature>
<name>A0ABN1RV46_9ACTN</name>
<dbReference type="Proteomes" id="UP001500665">
    <property type="component" value="Unassembled WGS sequence"/>
</dbReference>
<evidence type="ECO:0000256" key="2">
    <source>
        <dbReference type="SAM" id="SignalP"/>
    </source>
</evidence>
<dbReference type="EMBL" id="BAAAHH010000035">
    <property type="protein sequence ID" value="GAA0964766.1"/>
    <property type="molecule type" value="Genomic_DNA"/>
</dbReference>
<dbReference type="InterPro" id="IPR013783">
    <property type="entry name" value="Ig-like_fold"/>
</dbReference>
<keyword evidence="2" id="KW-0732">Signal</keyword>
<dbReference type="RefSeq" id="WP_344245057.1">
    <property type="nucleotide sequence ID" value="NZ_BAAAHH010000035.1"/>
</dbReference>
<gene>
    <name evidence="4" type="ORF">GCM10009550_63430</name>
</gene>
<feature type="signal peptide" evidence="2">
    <location>
        <begin position="1"/>
        <end position="33"/>
    </location>
</feature>
<proteinExistence type="predicted"/>
<dbReference type="InterPro" id="IPR047589">
    <property type="entry name" value="DUF11_rpt"/>
</dbReference>
<evidence type="ECO:0000259" key="3">
    <source>
        <dbReference type="Pfam" id="PF01345"/>
    </source>
</evidence>
<evidence type="ECO:0000256" key="1">
    <source>
        <dbReference type="SAM" id="MobiDB-lite"/>
    </source>
</evidence>
<dbReference type="Gene3D" id="2.60.40.10">
    <property type="entry name" value="Immunoglobulins"/>
    <property type="match status" value="1"/>
</dbReference>
<feature type="compositionally biased region" description="Basic residues" evidence="1">
    <location>
        <begin position="66"/>
        <end position="75"/>
    </location>
</feature>
<accession>A0ABN1RV46</accession>
<feature type="compositionally biased region" description="Low complexity" evidence="1">
    <location>
        <begin position="56"/>
        <end position="65"/>
    </location>
</feature>
<feature type="compositionally biased region" description="Low complexity" evidence="1">
    <location>
        <begin position="359"/>
        <end position="382"/>
    </location>
</feature>
<evidence type="ECO:0000313" key="4">
    <source>
        <dbReference type="EMBL" id="GAA0964766.1"/>
    </source>
</evidence>
<evidence type="ECO:0000313" key="5">
    <source>
        <dbReference type="Proteomes" id="UP001500665"/>
    </source>
</evidence>
<sequence>MIHSFRRSTGAVTLVSALAVAGLAPGLCASARAADGQPVPVQPRWQQPKDRPKSLVRPARPATPAKVRKKKRRAVRPVEARRPEIRLDMGGPEGPLVPGRTYEWPYSLTNLGTKKAEEVVFVAPVPYDLEFVSGQGNCSMQGPKVLCSVGSLGEGRTYSGVITTKVVESAKPASTVQGKVTVEWSGGSTSGAFPAHSVSPASDLVVTANGPAQLQAGQQITYTFTVENRGPSPATGVTVSTPAASTTQTTVQIVGGQGCTAQGDQGVTCQLGTLEAQQSKTFQVVFKATPKASAGLIYVKRFEVVSGVPDLNPDDNHTVVRPTVIRYLPTRDREEFPRPVRPRPMPHLPEGEAPRPRPVAEAPEGPAAPVTAPVPAPRTAVELPDSGGDVRSRVDLALALLGTGLILVGIGARRRRAGSR</sequence>
<dbReference type="NCBIfam" id="TIGR01451">
    <property type="entry name" value="B_ant_repeat"/>
    <property type="match status" value="1"/>
</dbReference>
<dbReference type="InterPro" id="IPR001434">
    <property type="entry name" value="OmcB-like_DUF11"/>
</dbReference>
<protein>
    <recommendedName>
        <fullName evidence="3">DUF11 domain-containing protein</fullName>
    </recommendedName>
</protein>
<feature type="domain" description="DUF11" evidence="3">
    <location>
        <begin position="98"/>
        <end position="179"/>
    </location>
</feature>
<feature type="region of interest" description="Disordered" evidence="1">
    <location>
        <begin position="35"/>
        <end position="77"/>
    </location>
</feature>
<feature type="region of interest" description="Disordered" evidence="1">
    <location>
        <begin position="335"/>
        <end position="388"/>
    </location>
</feature>
<comment type="caution">
    <text evidence="4">The sequence shown here is derived from an EMBL/GenBank/DDBJ whole genome shotgun (WGS) entry which is preliminary data.</text>
</comment>
<dbReference type="Pfam" id="PF01345">
    <property type="entry name" value="DUF11"/>
    <property type="match status" value="2"/>
</dbReference>
<organism evidence="4 5">
    <name type="scientific">Actinocorallia libanotica</name>
    <dbReference type="NCBI Taxonomy" id="46162"/>
    <lineage>
        <taxon>Bacteria</taxon>
        <taxon>Bacillati</taxon>
        <taxon>Actinomycetota</taxon>
        <taxon>Actinomycetes</taxon>
        <taxon>Streptosporangiales</taxon>
        <taxon>Thermomonosporaceae</taxon>
        <taxon>Actinocorallia</taxon>
    </lineage>
</organism>